<dbReference type="InterPro" id="IPR004841">
    <property type="entry name" value="AA-permease/SLC12A_dom"/>
</dbReference>
<reference evidence="12" key="2">
    <citation type="journal article" date="2013" name="G3 (Bethesda)">
        <title>Genomes of Ashbya fungi isolated from insects reveal four mating-type loci, numerous translocations, lack of transposons, and distinct gene duplications.</title>
        <authorList>
            <person name="Dietrich F.S."/>
            <person name="Voegeli S."/>
            <person name="Kuo S."/>
            <person name="Philippsen P."/>
        </authorList>
    </citation>
    <scope>GENOME REANNOTATION</scope>
    <source>
        <strain evidence="12">ATCC 10895 / CBS 109.51 / FGSC 9923 / NRRL Y-1056</strain>
    </source>
</reference>
<dbReference type="PANTHER" id="PTHR43341:SF7">
    <property type="entry name" value="LEU_VAL_ILE AMINO-ACID PERMEASE-RELATED"/>
    <property type="match status" value="1"/>
</dbReference>
<dbReference type="InParanoid" id="Q750B9"/>
<dbReference type="Proteomes" id="UP000000591">
    <property type="component" value="Chromosome VII"/>
</dbReference>
<dbReference type="OrthoDB" id="3900342at2759"/>
<feature type="transmembrane region" description="Helical" evidence="9">
    <location>
        <begin position="103"/>
        <end position="129"/>
    </location>
</feature>
<dbReference type="RefSeq" id="NP_986703.1">
    <property type="nucleotide sequence ID" value="NM_211765.1"/>
</dbReference>
<dbReference type="Gene3D" id="1.20.1740.10">
    <property type="entry name" value="Amino acid/polyamine transporter I"/>
    <property type="match status" value="1"/>
</dbReference>
<name>Q750B9_EREGS</name>
<feature type="transmembrane region" description="Helical" evidence="9">
    <location>
        <begin position="72"/>
        <end position="91"/>
    </location>
</feature>
<evidence type="ECO:0000256" key="7">
    <source>
        <dbReference type="ARBA" id="ARBA00023136"/>
    </source>
</evidence>
<protein>
    <submittedName>
        <fullName evidence="11">AGR038Cp</fullName>
    </submittedName>
</protein>
<dbReference type="HOGENOM" id="CLU_007946_12_0_1"/>
<feature type="transmembrane region" description="Helical" evidence="9">
    <location>
        <begin position="301"/>
        <end position="319"/>
    </location>
</feature>
<dbReference type="InterPro" id="IPR050524">
    <property type="entry name" value="APC_YAT"/>
</dbReference>
<feature type="transmembrane region" description="Helical" evidence="9">
    <location>
        <begin position="261"/>
        <end position="281"/>
    </location>
</feature>
<dbReference type="Pfam" id="PF00324">
    <property type="entry name" value="AA_permease"/>
    <property type="match status" value="1"/>
</dbReference>
<dbReference type="eggNOG" id="KOG1286">
    <property type="taxonomic scope" value="Eukaryota"/>
</dbReference>
<dbReference type="PROSITE" id="PS00218">
    <property type="entry name" value="AMINO_ACID_PERMEASE_1"/>
    <property type="match status" value="1"/>
</dbReference>
<accession>Q750B9</accession>
<dbReference type="AlphaFoldDB" id="Q750B9"/>
<dbReference type="PIRSF" id="PIRSF006060">
    <property type="entry name" value="AA_transporter"/>
    <property type="match status" value="1"/>
</dbReference>
<feature type="transmembrane region" description="Helical" evidence="9">
    <location>
        <begin position="477"/>
        <end position="499"/>
    </location>
</feature>
<evidence type="ECO:0000313" key="12">
    <source>
        <dbReference type="Proteomes" id="UP000000591"/>
    </source>
</evidence>
<dbReference type="NCBIfam" id="TIGR00913">
    <property type="entry name" value="2A0310"/>
    <property type="match status" value="1"/>
</dbReference>
<feature type="domain" description="Amino acid permease/ SLC12A" evidence="10">
    <location>
        <begin position="71"/>
        <end position="534"/>
    </location>
</feature>
<dbReference type="InterPro" id="IPR004840">
    <property type="entry name" value="Amino_acid_permease_CS"/>
</dbReference>
<evidence type="ECO:0000256" key="9">
    <source>
        <dbReference type="SAM" id="Phobius"/>
    </source>
</evidence>
<dbReference type="GO" id="GO:0015171">
    <property type="term" value="F:amino acid transmembrane transporter activity"/>
    <property type="evidence" value="ECO:0000318"/>
    <property type="project" value="GO_Central"/>
</dbReference>
<feature type="transmembrane region" description="Helical" evidence="9">
    <location>
        <begin position="215"/>
        <end position="234"/>
    </location>
</feature>
<evidence type="ECO:0000259" key="10">
    <source>
        <dbReference type="Pfam" id="PF00324"/>
    </source>
</evidence>
<reference evidence="11 12" key="1">
    <citation type="journal article" date="2004" name="Science">
        <title>The Ashbya gossypii genome as a tool for mapping the ancient Saccharomyces cerevisiae genome.</title>
        <authorList>
            <person name="Dietrich F.S."/>
            <person name="Voegeli S."/>
            <person name="Brachat S."/>
            <person name="Lerch A."/>
            <person name="Gates K."/>
            <person name="Steiner S."/>
            <person name="Mohr C."/>
            <person name="Pohlmann R."/>
            <person name="Luedi P."/>
            <person name="Choi S."/>
            <person name="Wing R.A."/>
            <person name="Flavier A."/>
            <person name="Gaffney T.D."/>
            <person name="Philippsen P."/>
        </authorList>
    </citation>
    <scope>NUCLEOTIDE SEQUENCE [LARGE SCALE GENOMIC DNA]</scope>
    <source>
        <strain evidence="12">ATCC 10895 / CBS 109.51 / FGSC 9923 / NRRL Y-1056</strain>
    </source>
</reference>
<keyword evidence="5" id="KW-0029">Amino-acid transport</keyword>
<dbReference type="OMA" id="PKFLDYV"/>
<feature type="region of interest" description="Disordered" evidence="8">
    <location>
        <begin position="43"/>
        <end position="62"/>
    </location>
</feature>
<feature type="transmembrane region" description="Helical" evidence="9">
    <location>
        <begin position="511"/>
        <end position="528"/>
    </location>
</feature>
<dbReference type="GeneID" id="4623003"/>
<evidence type="ECO:0000313" key="11">
    <source>
        <dbReference type="EMBL" id="AAS54527.1"/>
    </source>
</evidence>
<evidence type="ECO:0000256" key="3">
    <source>
        <dbReference type="ARBA" id="ARBA00022448"/>
    </source>
</evidence>
<dbReference type="FunFam" id="1.20.1740.10:FF:000017">
    <property type="entry name" value="Amino acid permease"/>
    <property type="match status" value="1"/>
</dbReference>
<organism evidence="11 12">
    <name type="scientific">Eremothecium gossypii (strain ATCC 10895 / CBS 109.51 / FGSC 9923 / NRRL Y-1056)</name>
    <name type="common">Yeast</name>
    <name type="synonym">Ashbya gossypii</name>
    <dbReference type="NCBI Taxonomy" id="284811"/>
    <lineage>
        <taxon>Eukaryota</taxon>
        <taxon>Fungi</taxon>
        <taxon>Dikarya</taxon>
        <taxon>Ascomycota</taxon>
        <taxon>Saccharomycotina</taxon>
        <taxon>Saccharomycetes</taxon>
        <taxon>Saccharomycetales</taxon>
        <taxon>Saccharomycetaceae</taxon>
        <taxon>Eremothecium</taxon>
    </lineage>
</organism>
<keyword evidence="6 9" id="KW-1133">Transmembrane helix</keyword>
<feature type="transmembrane region" description="Helical" evidence="9">
    <location>
        <begin position="150"/>
        <end position="175"/>
    </location>
</feature>
<gene>
    <name evidence="11" type="ORF">AGOS_AGR038C</name>
</gene>
<evidence type="ECO:0000256" key="5">
    <source>
        <dbReference type="ARBA" id="ARBA00022970"/>
    </source>
</evidence>
<evidence type="ECO:0000256" key="1">
    <source>
        <dbReference type="ARBA" id="ARBA00004141"/>
    </source>
</evidence>
<dbReference type="STRING" id="284811.Q750B9"/>
<evidence type="ECO:0000256" key="4">
    <source>
        <dbReference type="ARBA" id="ARBA00022692"/>
    </source>
</evidence>
<comment type="subcellular location">
    <subcellularLocation>
        <location evidence="1">Membrane</location>
        <topology evidence="1">Multi-pass membrane protein</topology>
    </subcellularLocation>
</comment>
<dbReference type="FunCoup" id="Q750B9">
    <property type="interactions" value="247"/>
</dbReference>
<feature type="transmembrane region" description="Helical" evidence="9">
    <location>
        <begin position="354"/>
        <end position="379"/>
    </location>
</feature>
<keyword evidence="4 9" id="KW-0812">Transmembrane</keyword>
<keyword evidence="12" id="KW-1185">Reference proteome</keyword>
<proteinExistence type="inferred from homology"/>
<evidence type="ECO:0000256" key="6">
    <source>
        <dbReference type="ARBA" id="ARBA00022989"/>
    </source>
</evidence>
<keyword evidence="3" id="KW-0813">Transport</keyword>
<dbReference type="PANTHER" id="PTHR43341">
    <property type="entry name" value="AMINO ACID PERMEASE"/>
    <property type="match status" value="1"/>
</dbReference>
<feature type="transmembrane region" description="Helical" evidence="9">
    <location>
        <begin position="400"/>
        <end position="419"/>
    </location>
</feature>
<dbReference type="EMBL" id="AE016820">
    <property type="protein sequence ID" value="AAS54527.1"/>
    <property type="molecule type" value="Genomic_DNA"/>
</dbReference>
<evidence type="ECO:0000256" key="8">
    <source>
        <dbReference type="SAM" id="MobiDB-lite"/>
    </source>
</evidence>
<dbReference type="KEGG" id="ago:AGOS_AGR038C"/>
<dbReference type="GO" id="GO:0003333">
    <property type="term" value="P:amino acid transmembrane transport"/>
    <property type="evidence" value="ECO:0000318"/>
    <property type="project" value="GO_Central"/>
</dbReference>
<sequence>MSADSVNKFNEKTVVQTAYSPSYASPESTGPFRRFVDSFRREDTSRSGDLEDGEINSTDTTKLQQRMRTRHVVMMSLGTGIGTGLLVANAASLHYGGPAGLLIGYLLVSIVSYIMMHAAGEMAVAYPTLPGNFNAYSSIFISKPFGFATVWLFCLQWLTVFPLELITATIVIKYWKVSVNANVFVVIFYLFIICIHFFGARGYGETEFIFNMCKVLMIVGFVIVGILINVGAIGDTGYIGDRYWRNPGSFVSGTPLDKLKGTAYVLVTAYFSFGGMELYALSVNELPNPKTAIPSACKKGVYRILLVYLLTMIMIGFLVPHDSDRLMGSGSNDVHPSPYVLAIEMHGVKVLPHIVNAVILISVISVGNSAMYSAPRLLCALAQQGYAPKQLDYIDREGRPLISLILCAIFGLIAFSAASDNQEKIFIWLAAIAGLSELFTWTSICLSHFRFRQAMKLQGRSLETLGYRAITGQWGSLYAVFFNLLVFIAQFWVALVPIAKKKVDVLSFFQNYMAFPLWLIMFLGYMVYSRNWTLLNPLDKMDLDTHRRVYDVEVLKQEEYEFKERMRNSPWYVKVLNFWC</sequence>
<feature type="transmembrane region" description="Helical" evidence="9">
    <location>
        <begin position="181"/>
        <end position="203"/>
    </location>
</feature>
<evidence type="ECO:0000256" key="2">
    <source>
        <dbReference type="ARBA" id="ARBA00006983"/>
    </source>
</evidence>
<dbReference type="InterPro" id="IPR004762">
    <property type="entry name" value="Amino_acid_permease_fungi"/>
</dbReference>
<dbReference type="GO" id="GO:0016020">
    <property type="term" value="C:membrane"/>
    <property type="evidence" value="ECO:0000318"/>
    <property type="project" value="GO_Central"/>
</dbReference>
<comment type="similarity">
    <text evidence="2">Belongs to the amino acid-polyamine-organocation (APC) superfamily. YAT (TC 2.A.3.10) family.</text>
</comment>
<keyword evidence="7 9" id="KW-0472">Membrane</keyword>
<feature type="transmembrane region" description="Helical" evidence="9">
    <location>
        <begin position="425"/>
        <end position="446"/>
    </location>
</feature>